<reference evidence="2" key="1">
    <citation type="journal article" date="2014" name="Int. J. Syst. Evol. Microbiol.">
        <title>Complete genome sequence of Corynebacterium casei LMG S-19264T (=DSM 44701T), isolated from a smear-ripened cheese.</title>
        <authorList>
            <consortium name="US DOE Joint Genome Institute (JGI-PGF)"/>
            <person name="Walter F."/>
            <person name="Albersmeier A."/>
            <person name="Kalinowski J."/>
            <person name="Ruckert C."/>
        </authorList>
    </citation>
    <scope>NUCLEOTIDE SEQUENCE</scope>
    <source>
        <strain evidence="2">VKM B-2935</strain>
    </source>
</reference>
<dbReference type="EMBL" id="BSFN01000015">
    <property type="protein sequence ID" value="GLK90921.1"/>
    <property type="molecule type" value="Genomic_DNA"/>
</dbReference>
<evidence type="ECO:0000313" key="2">
    <source>
        <dbReference type="EMBL" id="GLK90921.1"/>
    </source>
</evidence>
<protein>
    <recommendedName>
        <fullName evidence="1">Reverse transcriptase domain-containing protein</fullName>
    </recommendedName>
</protein>
<organism evidence="2 3">
    <name type="scientific">Pseudomonas turukhanskensis</name>
    <dbReference type="NCBI Taxonomy" id="1806536"/>
    <lineage>
        <taxon>Bacteria</taxon>
        <taxon>Pseudomonadati</taxon>
        <taxon>Pseudomonadota</taxon>
        <taxon>Gammaproteobacteria</taxon>
        <taxon>Pseudomonadales</taxon>
        <taxon>Pseudomonadaceae</taxon>
        <taxon>Pseudomonas</taxon>
    </lineage>
</organism>
<sequence length="395" mass="46078">MKIISALGKHRLKHEIDYDILRYVDDYIVFSHNNDNSELIADTISDILSTYNLNISDSKKIKYKRPFLTEKSKAIIGTKLLLDDLEKTLFTKTTHKGKRQLTPNDIYNPEKLCQSFINKVKSIIADNNKGYSEVSSYIISVLCTRALDVLSSYKPNTKQTPEEELTLREAILIIFRLVFFFYSVNPSVPSSNKIAKTLITTDQFIKTKKAHHLEFFRTEIMSHVNKLKFHRQKNDTRNGFISLERLNIILATSEFGSNYLLQPSIFSYLEKDEVNITYFDIVALTYYFKNYPIYSTAKDILIKIAIGRLNENFNLQQESEQAHIFLDLICCPYITADLRIELIKKYLASYEPDEVFTDDIVSAFATELLNNFWFVKWKNLDLIKLLERKELKPVY</sequence>
<feature type="domain" description="Reverse transcriptase" evidence="1">
    <location>
        <begin position="1"/>
        <end position="80"/>
    </location>
</feature>
<evidence type="ECO:0000313" key="3">
    <source>
        <dbReference type="Proteomes" id="UP001143328"/>
    </source>
</evidence>
<dbReference type="Proteomes" id="UP001143328">
    <property type="component" value="Unassembled WGS sequence"/>
</dbReference>
<keyword evidence="3" id="KW-1185">Reference proteome</keyword>
<evidence type="ECO:0000259" key="1">
    <source>
        <dbReference type="PROSITE" id="PS50878"/>
    </source>
</evidence>
<dbReference type="AlphaFoldDB" id="A0A9W6K9U8"/>
<comment type="caution">
    <text evidence="2">The sequence shown here is derived from an EMBL/GenBank/DDBJ whole genome shotgun (WGS) entry which is preliminary data.</text>
</comment>
<name>A0A9W6K9U8_9PSED</name>
<proteinExistence type="predicted"/>
<gene>
    <name evidence="2" type="ORF">GCM10017655_39850</name>
</gene>
<reference evidence="2" key="2">
    <citation type="submission" date="2023-01" db="EMBL/GenBank/DDBJ databases">
        <authorList>
            <person name="Sun Q."/>
            <person name="Evtushenko L."/>
        </authorList>
    </citation>
    <scope>NUCLEOTIDE SEQUENCE</scope>
    <source>
        <strain evidence="2">VKM B-2935</strain>
    </source>
</reference>
<dbReference type="InterPro" id="IPR000477">
    <property type="entry name" value="RT_dom"/>
</dbReference>
<dbReference type="PROSITE" id="PS50878">
    <property type="entry name" value="RT_POL"/>
    <property type="match status" value="1"/>
</dbReference>
<accession>A0A9W6K9U8</accession>